<dbReference type="EMBL" id="LWBP01000201">
    <property type="protein sequence ID" value="OQP56286.1"/>
    <property type="molecule type" value="Genomic_DNA"/>
</dbReference>
<evidence type="ECO:0000313" key="6">
    <source>
        <dbReference type="Proteomes" id="UP000192276"/>
    </source>
</evidence>
<dbReference type="InterPro" id="IPR013783">
    <property type="entry name" value="Ig-like_fold"/>
</dbReference>
<comment type="caution">
    <text evidence="5">The sequence shown here is derived from an EMBL/GenBank/DDBJ whole genome shotgun (WGS) entry which is preliminary data.</text>
</comment>
<dbReference type="SUPFAM" id="SSF56988">
    <property type="entry name" value="Anthrax protective antigen"/>
    <property type="match status" value="1"/>
</dbReference>
<dbReference type="GO" id="GO:0016020">
    <property type="term" value="C:membrane"/>
    <property type="evidence" value="ECO:0007669"/>
    <property type="project" value="TreeGrafter"/>
</dbReference>
<protein>
    <recommendedName>
        <fullName evidence="7">PA14 domain-containing protein</fullName>
    </recommendedName>
</protein>
<sequence length="1196" mass="126722">MPGPSDTPLISSGHTVTYDLTTASYAGVSISSGATLQFDTGRNATLQSSGNVVVEGKLSMRPSSASIVHTLQFINIDESKFVGGGMDVVTADVGLWAMGSGLLDLIGSPKTSFVRAAGHISSGTSTISLNSTPSGWRADDDITIAPTEAPAVGSAFTNGFEDRKITSISGSSVTLSAGTLRAHPQINNTWSAEVINLTRNVRIEGTASGRTHIFIRTSVPQTIKNIQIRYIGPRKNRTGDSTPEFVLGRYGIHFHHCGNGSVGSVVEGCVIRDTGSHSYVPHGSNGITMKGNTAYNFMEIAFWWDVLDLTHGITWDGNIVAKGSFLHNAADIDNGDAPTFTVSAFLLGVGDDNVCNNNVAIGMTGDFRNGGGYFWQEGLIESVWEFKNNMAHNCCGGLVTWQNNLKLHVIEDSVLYNNEMGIYHGAYSNSYLYRGGYVYNSEIKIKASSGNSMRVKFENLIIDAAGLDYAIRMEEGPLDGELPVMIRNCTITGHRRAGISNESPNAVKKADILQCTTSGIAGGALSLLTSAVDYLLSPLAGSNEVIRVQPVTGQPYMLTKSGKTNIAPFAPTIWGNGNGLKAEYFNDAALSRAAFTRTDVCVCFLDWNQLGVHYKITSGSYSIRWSGKVMPHYSEAVTFQVETGGGLRLYVDGKLIIDSWKEQYPGILRSSPVNLIGGQKYDIKMEYFNTDNRSNIGLMWQSASLPLEYVPMGQLFSDPIGTQPPTNQPPIANAGTDITITLPNNSVTLDGAASRDADGKIVTYAWTKTAGPSQYSIVNAGAATPTVTGLAAGVYVFRLQVTADKGATGFDEVTVTVIAANLGPVANAGSDISITLPTNSTTLNGGASSDPDGSIVKYAWAKISGPSTFSLANSAGITSGLSNLVAGTYVFRLTVTDNKGATATDDVNVIVNNSNVPSNKPPVANAGTDMAITLPTNSVTLNGSASKDSDGYISKYAWSKVSGPSQFLISSPGSAITIINNLVAGTYVFRLTVTDNSGATANDDITIVVNNAASPGNQAPVADPGSDITVQLPTASVTLDGSKSYDADGRIISYKWTKVSGPSTFTLVTPNAATTELRNMVAGTYVFRLAVTDDKGAVDTHKMTVTVIEIKQPDLGVLTAVAMPNPSTTTFKLRITSANTDSIFIHIYDSSGKVVSSIYNVSNNATVTVGVYWRAGTYTAVVWQGNKKVILKLVKL</sequence>
<feature type="domain" description="G8" evidence="3">
    <location>
        <begin position="1"/>
        <end position="118"/>
    </location>
</feature>
<dbReference type="AlphaFoldDB" id="A0A1V9FDM0"/>
<reference evidence="6" key="1">
    <citation type="submission" date="2016-04" db="EMBL/GenBank/DDBJ databases">
        <authorList>
            <person name="Chen L."/>
            <person name="Zhuang W."/>
            <person name="Wang G."/>
        </authorList>
    </citation>
    <scope>NUCLEOTIDE SEQUENCE [LARGE SCALE GENOMIC DNA]</scope>
    <source>
        <strain evidence="6">208</strain>
    </source>
</reference>
<keyword evidence="6" id="KW-1185">Reference proteome</keyword>
<dbReference type="InterPro" id="IPR011658">
    <property type="entry name" value="PA14_dom"/>
</dbReference>
<dbReference type="Gene3D" id="2.60.40.10">
    <property type="entry name" value="Immunoglobulins"/>
    <property type="match status" value="4"/>
</dbReference>
<evidence type="ECO:0000256" key="1">
    <source>
        <dbReference type="ARBA" id="ARBA00022801"/>
    </source>
</evidence>
<dbReference type="PROSITE" id="PS51484">
    <property type="entry name" value="G8"/>
    <property type="match status" value="1"/>
</dbReference>
<dbReference type="InterPro" id="IPR055401">
    <property type="entry name" value="CEMIP_beta-hel_dom"/>
</dbReference>
<dbReference type="InterPro" id="IPR036881">
    <property type="entry name" value="Glyco_hydro_3_C_sf"/>
</dbReference>
<dbReference type="InterPro" id="IPR029865">
    <property type="entry name" value="KIAA0319-like"/>
</dbReference>
<dbReference type="STRING" id="550983.A4R26_26355"/>
<evidence type="ECO:0000259" key="4">
    <source>
        <dbReference type="PROSITE" id="PS51820"/>
    </source>
</evidence>
<evidence type="ECO:0000256" key="2">
    <source>
        <dbReference type="ARBA" id="ARBA00023180"/>
    </source>
</evidence>
<accession>A0A1V9FDM0</accession>
<dbReference type="InterPro" id="IPR019316">
    <property type="entry name" value="G8_domain"/>
</dbReference>
<dbReference type="PANTHER" id="PTHR46182:SF2">
    <property type="entry name" value="FI19480P1"/>
    <property type="match status" value="1"/>
</dbReference>
<dbReference type="InterPro" id="IPR022409">
    <property type="entry name" value="PKD/Chitinase_dom"/>
</dbReference>
<feature type="domain" description="PA14" evidence="4">
    <location>
        <begin position="575"/>
        <end position="714"/>
    </location>
</feature>
<dbReference type="Pfam" id="PF24606">
    <property type="entry name" value="CEMIP_beta-hel"/>
    <property type="match status" value="1"/>
</dbReference>
<proteinExistence type="predicted"/>
<dbReference type="Pfam" id="PF07691">
    <property type="entry name" value="PA14"/>
    <property type="match status" value="1"/>
</dbReference>
<dbReference type="GO" id="GO:0005975">
    <property type="term" value="P:carbohydrate metabolic process"/>
    <property type="evidence" value="ECO:0007669"/>
    <property type="project" value="InterPro"/>
</dbReference>
<dbReference type="SMART" id="SM00089">
    <property type="entry name" value="PKD"/>
    <property type="match status" value="4"/>
</dbReference>
<keyword evidence="2" id="KW-0325">Glycoprotein</keyword>
<dbReference type="PANTHER" id="PTHR46182">
    <property type="entry name" value="FI19480P1"/>
    <property type="match status" value="1"/>
</dbReference>
<evidence type="ECO:0000313" key="5">
    <source>
        <dbReference type="EMBL" id="OQP56286.1"/>
    </source>
</evidence>
<dbReference type="InterPro" id="IPR035986">
    <property type="entry name" value="PKD_dom_sf"/>
</dbReference>
<dbReference type="GO" id="GO:0004553">
    <property type="term" value="F:hydrolase activity, hydrolyzing O-glycosyl compounds"/>
    <property type="evidence" value="ECO:0007669"/>
    <property type="project" value="InterPro"/>
</dbReference>
<dbReference type="Pfam" id="PF22352">
    <property type="entry name" value="K319L-like_PKD"/>
    <property type="match status" value="4"/>
</dbReference>
<name>A0A1V9FDM0_9BACT</name>
<dbReference type="SUPFAM" id="SSF49299">
    <property type="entry name" value="PKD domain"/>
    <property type="match status" value="3"/>
</dbReference>
<evidence type="ECO:0008006" key="7">
    <source>
        <dbReference type="Google" id="ProtNLM"/>
    </source>
</evidence>
<dbReference type="PROSITE" id="PS51820">
    <property type="entry name" value="PA14"/>
    <property type="match status" value="1"/>
</dbReference>
<dbReference type="Gene3D" id="2.60.120.260">
    <property type="entry name" value="Galactose-binding domain-like"/>
    <property type="match status" value="1"/>
</dbReference>
<dbReference type="NCBIfam" id="TIGR04183">
    <property type="entry name" value="Por_Secre_tail"/>
    <property type="match status" value="1"/>
</dbReference>
<gene>
    <name evidence="5" type="ORF">A4R26_26355</name>
</gene>
<dbReference type="InterPro" id="IPR037524">
    <property type="entry name" value="PA14/GLEYA"/>
</dbReference>
<dbReference type="SMART" id="SM00758">
    <property type="entry name" value="PA14"/>
    <property type="match status" value="1"/>
</dbReference>
<organism evidence="5 6">
    <name type="scientific">Niastella populi</name>
    <dbReference type="NCBI Taxonomy" id="550983"/>
    <lineage>
        <taxon>Bacteria</taxon>
        <taxon>Pseudomonadati</taxon>
        <taxon>Bacteroidota</taxon>
        <taxon>Chitinophagia</taxon>
        <taxon>Chitinophagales</taxon>
        <taxon>Chitinophagaceae</taxon>
        <taxon>Niastella</taxon>
    </lineage>
</organism>
<dbReference type="Proteomes" id="UP000192276">
    <property type="component" value="Unassembled WGS sequence"/>
</dbReference>
<dbReference type="Gene3D" id="3.40.50.1700">
    <property type="entry name" value="Glycoside hydrolase family 3 C-terminal domain"/>
    <property type="match status" value="1"/>
</dbReference>
<dbReference type="CDD" id="cd00146">
    <property type="entry name" value="PKD"/>
    <property type="match status" value="3"/>
</dbReference>
<dbReference type="GO" id="GO:0031410">
    <property type="term" value="C:cytoplasmic vesicle"/>
    <property type="evidence" value="ECO:0007669"/>
    <property type="project" value="TreeGrafter"/>
</dbReference>
<dbReference type="InterPro" id="IPR026444">
    <property type="entry name" value="Secre_tail"/>
</dbReference>
<keyword evidence="1" id="KW-0378">Hydrolase</keyword>
<dbReference type="Pfam" id="PF10162">
    <property type="entry name" value="G8"/>
    <property type="match status" value="1"/>
</dbReference>
<evidence type="ECO:0000259" key="3">
    <source>
        <dbReference type="PROSITE" id="PS51484"/>
    </source>
</evidence>